<name>A0A835CTM3_APHGI</name>
<evidence type="ECO:0000313" key="7">
    <source>
        <dbReference type="Proteomes" id="UP000639338"/>
    </source>
</evidence>
<dbReference type="GO" id="GO:0005737">
    <property type="term" value="C:cytoplasm"/>
    <property type="evidence" value="ECO:0007669"/>
    <property type="project" value="TreeGrafter"/>
</dbReference>
<dbReference type="PROSITE" id="PS01358">
    <property type="entry name" value="ZF_RANBP2_1"/>
    <property type="match status" value="1"/>
</dbReference>
<sequence length="558" mass="64682">MGNSTIFPHSTINLVMDRRLDRLQEICIRIHNTHLTYLETNDSPSKIKERYKLEGFINEYVGLVPNEKKYVFQETSDILLRSAETLEGFSVYRASEAWSAISIYASNLLAQPWRKEYRSVQTYSGYYKHEIEANLFQAELMFYLMGYKKSEHSVLTLDGPIDPDKVSNVSRDAIVAFVECQILKKIFETVSKSFSISWFDIIEHRRKFVGTAEQAIRSIHQLLQRDNQNKMKSENYPQYYQKRFNSTTSDDTFEDNFNDSSDKKIYDVVATTEFTPNCAFASRSVSCEIIKTDRLVISGSQNQLTKNLTSKIMPQSNKRHEKCDNSCDSSRKIGQTDINLIDYSMKYLCERDMSFVRTSVHQNSISSESNTLHRTSENTKHPNDRELIFQEKKKARRKNDDSAISVERLHRHWFDPQITFLNTVEKKMSSNPELQKNLKSSLNLIDLNKISQKVEIDESHRLKSATQLYEKADKFSIESNNEHQNIGYHEWNCLFCTFINTTQAEICQMCGKSRRSVPNEKPLESGSKQCPNCTLVNNKIATMCEVCETNLENSPTYV</sequence>
<dbReference type="PANTHER" id="PTHR15326">
    <property type="entry name" value="SPERMATOGENESIS-ASSOCIATED PROTEIN 2/TAMOZHENNIC"/>
    <property type="match status" value="1"/>
</dbReference>
<dbReference type="InterPro" id="IPR048839">
    <property type="entry name" value="SPATA2_PUB-like"/>
</dbReference>
<dbReference type="SUPFAM" id="SSF90209">
    <property type="entry name" value="Ran binding protein zinc finger-like"/>
    <property type="match status" value="1"/>
</dbReference>
<dbReference type="OrthoDB" id="9837000at2759"/>
<dbReference type="PROSITE" id="PS50199">
    <property type="entry name" value="ZF_RANBP2_2"/>
    <property type="match status" value="1"/>
</dbReference>
<dbReference type="Proteomes" id="UP000639338">
    <property type="component" value="Unassembled WGS sequence"/>
</dbReference>
<dbReference type="Pfam" id="PF21388">
    <property type="entry name" value="SPATA2_PUB-like"/>
    <property type="match status" value="1"/>
</dbReference>
<dbReference type="GO" id="GO:0008270">
    <property type="term" value="F:zinc ion binding"/>
    <property type="evidence" value="ECO:0007669"/>
    <property type="project" value="UniProtKB-KW"/>
</dbReference>
<reference evidence="6 7" key="1">
    <citation type="submission" date="2020-08" db="EMBL/GenBank/DDBJ databases">
        <title>Aphidius gifuensis genome sequencing and assembly.</title>
        <authorList>
            <person name="Du Z."/>
        </authorList>
    </citation>
    <scope>NUCLEOTIDE SEQUENCE [LARGE SCALE GENOMIC DNA]</scope>
    <source>
        <strain evidence="6">YNYX2018</strain>
        <tissue evidence="6">Adults</tissue>
    </source>
</reference>
<dbReference type="SMART" id="SM00547">
    <property type="entry name" value="ZnF_RBZ"/>
    <property type="match status" value="2"/>
</dbReference>
<dbReference type="Gene3D" id="2.30.30.380">
    <property type="entry name" value="Zn-finger domain of Sec23/24"/>
    <property type="match status" value="1"/>
</dbReference>
<evidence type="ECO:0000313" key="6">
    <source>
        <dbReference type="EMBL" id="KAF7996134.1"/>
    </source>
</evidence>
<protein>
    <recommendedName>
        <fullName evidence="5">RanBP2-type domain-containing protein</fullName>
    </recommendedName>
</protein>
<evidence type="ECO:0000256" key="1">
    <source>
        <dbReference type="ARBA" id="ARBA00022723"/>
    </source>
</evidence>
<feature type="domain" description="RanBP2-type" evidence="5">
    <location>
        <begin position="485"/>
        <end position="516"/>
    </location>
</feature>
<dbReference type="EMBL" id="JACMRX010000002">
    <property type="protein sequence ID" value="KAF7996134.1"/>
    <property type="molecule type" value="Genomic_DNA"/>
</dbReference>
<dbReference type="PANTHER" id="PTHR15326:SF2">
    <property type="entry name" value="PROTEIN TAMOZHENNIC"/>
    <property type="match status" value="1"/>
</dbReference>
<evidence type="ECO:0000259" key="5">
    <source>
        <dbReference type="PROSITE" id="PS50199"/>
    </source>
</evidence>
<keyword evidence="2 4" id="KW-0863">Zinc-finger</keyword>
<organism evidence="6 7">
    <name type="scientific">Aphidius gifuensis</name>
    <name type="common">Parasitoid wasp</name>
    <dbReference type="NCBI Taxonomy" id="684658"/>
    <lineage>
        <taxon>Eukaryota</taxon>
        <taxon>Metazoa</taxon>
        <taxon>Ecdysozoa</taxon>
        <taxon>Arthropoda</taxon>
        <taxon>Hexapoda</taxon>
        <taxon>Insecta</taxon>
        <taxon>Pterygota</taxon>
        <taxon>Neoptera</taxon>
        <taxon>Endopterygota</taxon>
        <taxon>Hymenoptera</taxon>
        <taxon>Apocrita</taxon>
        <taxon>Ichneumonoidea</taxon>
        <taxon>Braconidae</taxon>
        <taxon>Aphidiinae</taxon>
        <taxon>Aphidius</taxon>
    </lineage>
</organism>
<evidence type="ECO:0000256" key="3">
    <source>
        <dbReference type="ARBA" id="ARBA00022833"/>
    </source>
</evidence>
<gene>
    <name evidence="6" type="ORF">HCN44_010800</name>
</gene>
<evidence type="ECO:0000256" key="2">
    <source>
        <dbReference type="ARBA" id="ARBA00022771"/>
    </source>
</evidence>
<proteinExistence type="predicted"/>
<feature type="non-terminal residue" evidence="6">
    <location>
        <position position="558"/>
    </location>
</feature>
<keyword evidence="3" id="KW-0862">Zinc</keyword>
<dbReference type="AlphaFoldDB" id="A0A835CTM3"/>
<dbReference type="Gene3D" id="1.20.58.2190">
    <property type="match status" value="1"/>
</dbReference>
<accession>A0A835CTM3</accession>
<dbReference type="InterPro" id="IPR001876">
    <property type="entry name" value="Znf_RanBP2"/>
</dbReference>
<keyword evidence="7" id="KW-1185">Reference proteome</keyword>
<evidence type="ECO:0000256" key="4">
    <source>
        <dbReference type="PROSITE-ProRule" id="PRU00322"/>
    </source>
</evidence>
<dbReference type="InterPro" id="IPR036443">
    <property type="entry name" value="Znf_RanBP2_sf"/>
</dbReference>
<keyword evidence="1" id="KW-0479">Metal-binding</keyword>
<comment type="caution">
    <text evidence="6">The sequence shown here is derived from an EMBL/GenBank/DDBJ whole genome shotgun (WGS) entry which is preliminary data.</text>
</comment>